<keyword evidence="3" id="KW-1185">Reference proteome</keyword>
<accession>A0A2Z6QZS7</accession>
<evidence type="ECO:0008006" key="4">
    <source>
        <dbReference type="Google" id="ProtNLM"/>
    </source>
</evidence>
<organism evidence="1 3">
    <name type="scientific">Rhizophagus clarus</name>
    <dbReference type="NCBI Taxonomy" id="94130"/>
    <lineage>
        <taxon>Eukaryota</taxon>
        <taxon>Fungi</taxon>
        <taxon>Fungi incertae sedis</taxon>
        <taxon>Mucoromycota</taxon>
        <taxon>Glomeromycotina</taxon>
        <taxon>Glomeromycetes</taxon>
        <taxon>Glomerales</taxon>
        <taxon>Glomeraceae</taxon>
        <taxon>Rhizophagus</taxon>
    </lineage>
</organism>
<proteinExistence type="predicted"/>
<dbReference type="OrthoDB" id="2320852at2759"/>
<dbReference type="Proteomes" id="UP000247702">
    <property type="component" value="Unassembled WGS sequence"/>
</dbReference>
<sequence length="466" mass="54747">MEEDPASLHSCILVNITWCKIAIPILWKYMSYVCTKNHFNYEEESRKKLYNIIFHFLSHDSKDLLSRNNIILPLNELPGELLFNYMNYFTHINPFWIEDMTQLMINRNNVERKKKLKLLKDEIFKLIFSKCTNVKYFCLNSELELCTYENAVPFLSNISSLNVDFIKSRTTYTFKILSNICQNIKELEIKDCNVDCKYLASLIKNQKNLQSLYLCFDNTEDKYNLLNYGIVKKSHTIIKFTLQPLLNFPPKFLLKLRNLTELNIHNEYYDYLNENTVNWKNWEDFLTMASFPVLTRLKTSYLPCKIESLIIANSGGGILEIESRHSLDSYCPTNSKILIASISTHCLKLIELTMDINSINVSELAAELAAIFSNCTQLEKIYFTSKVKTLPNGDELLRIMSNSSLENLKDFSFNDKWNFSLEGLGKFLKSWRSKKKPPIRFTHYYDGMTYRWTTDHEELVENYESN</sequence>
<evidence type="ECO:0000313" key="2">
    <source>
        <dbReference type="EMBL" id="GET00606.1"/>
    </source>
</evidence>
<gene>
    <name evidence="2" type="ORF">RCL2_002705800</name>
    <name evidence="1" type="ORF">RclHR1_22990001</name>
</gene>
<dbReference type="AlphaFoldDB" id="A0A2Z6QZS7"/>
<evidence type="ECO:0000313" key="3">
    <source>
        <dbReference type="Proteomes" id="UP000247702"/>
    </source>
</evidence>
<reference evidence="2" key="2">
    <citation type="submission" date="2019-10" db="EMBL/GenBank/DDBJ databases">
        <title>Conservation and host-specific expression of non-tandemly repeated heterogenous ribosome RNA gene in arbuscular mycorrhizal fungi.</title>
        <authorList>
            <person name="Maeda T."/>
            <person name="Kobayashi Y."/>
            <person name="Nakagawa T."/>
            <person name="Ezawa T."/>
            <person name="Yamaguchi K."/>
            <person name="Bino T."/>
            <person name="Nishimoto Y."/>
            <person name="Shigenobu S."/>
            <person name="Kawaguchi M."/>
        </authorList>
    </citation>
    <scope>NUCLEOTIDE SEQUENCE</scope>
    <source>
        <strain evidence="2">HR1</strain>
    </source>
</reference>
<evidence type="ECO:0000313" key="1">
    <source>
        <dbReference type="EMBL" id="GBB94122.1"/>
    </source>
</evidence>
<reference evidence="1 3" key="1">
    <citation type="submission" date="2017-11" db="EMBL/GenBank/DDBJ databases">
        <title>The genome of Rhizophagus clarus HR1 reveals common genetic basis of auxotrophy among arbuscular mycorrhizal fungi.</title>
        <authorList>
            <person name="Kobayashi Y."/>
        </authorList>
    </citation>
    <scope>NUCLEOTIDE SEQUENCE [LARGE SCALE GENOMIC DNA]</scope>
    <source>
        <strain evidence="1 3">HR1</strain>
    </source>
</reference>
<protein>
    <recommendedName>
        <fullName evidence="4">F-box domain-containing protein</fullName>
    </recommendedName>
</protein>
<dbReference type="EMBL" id="BEXD01001445">
    <property type="protein sequence ID" value="GBB94122.1"/>
    <property type="molecule type" value="Genomic_DNA"/>
</dbReference>
<dbReference type="Gene3D" id="3.80.10.10">
    <property type="entry name" value="Ribonuclease Inhibitor"/>
    <property type="match status" value="2"/>
</dbReference>
<comment type="caution">
    <text evidence="1">The sequence shown here is derived from an EMBL/GenBank/DDBJ whole genome shotgun (WGS) entry which is preliminary data.</text>
</comment>
<name>A0A2Z6QZS7_9GLOM</name>
<dbReference type="InterPro" id="IPR032675">
    <property type="entry name" value="LRR_dom_sf"/>
</dbReference>
<dbReference type="SUPFAM" id="SSF52047">
    <property type="entry name" value="RNI-like"/>
    <property type="match status" value="1"/>
</dbReference>
<dbReference type="EMBL" id="BLAL01000286">
    <property type="protein sequence ID" value="GET00606.1"/>
    <property type="molecule type" value="Genomic_DNA"/>
</dbReference>
<dbReference type="Proteomes" id="UP000615446">
    <property type="component" value="Unassembled WGS sequence"/>
</dbReference>